<dbReference type="Proteomes" id="UP001497444">
    <property type="component" value="Chromosome 11"/>
</dbReference>
<dbReference type="InterPro" id="IPR015915">
    <property type="entry name" value="Kelch-typ_b-propeller"/>
</dbReference>
<evidence type="ECO:0008006" key="5">
    <source>
        <dbReference type="Google" id="ProtNLM"/>
    </source>
</evidence>
<reference evidence="3" key="1">
    <citation type="submission" date="2024-02" db="EMBL/GenBank/DDBJ databases">
        <authorList>
            <consortium name="ELIXIR-Norway"/>
            <consortium name="Elixir Norway"/>
        </authorList>
    </citation>
    <scope>NUCLEOTIDE SEQUENCE</scope>
</reference>
<proteinExistence type="predicted"/>
<dbReference type="EMBL" id="OZ020106">
    <property type="protein sequence ID" value="CAK9257913.1"/>
    <property type="molecule type" value="Genomic_DNA"/>
</dbReference>
<dbReference type="PANTHER" id="PTHR46093">
    <property type="entry name" value="ACYL-COA-BINDING DOMAIN-CONTAINING PROTEIN 5"/>
    <property type="match status" value="1"/>
</dbReference>
<evidence type="ECO:0000313" key="3">
    <source>
        <dbReference type="EMBL" id="CAK9257913.1"/>
    </source>
</evidence>
<evidence type="ECO:0000313" key="4">
    <source>
        <dbReference type="Proteomes" id="UP001497444"/>
    </source>
</evidence>
<keyword evidence="4" id="KW-1185">Reference proteome</keyword>
<keyword evidence="2" id="KW-0677">Repeat</keyword>
<evidence type="ECO:0000256" key="1">
    <source>
        <dbReference type="ARBA" id="ARBA00022441"/>
    </source>
</evidence>
<protein>
    <recommendedName>
        <fullName evidence="5">Acyl-CoA-binding domain-containing protein 4</fullName>
    </recommendedName>
</protein>
<dbReference type="Gene3D" id="2.120.10.80">
    <property type="entry name" value="Kelch-type beta propeller"/>
    <property type="match status" value="2"/>
</dbReference>
<organism evidence="3 4">
    <name type="scientific">Sphagnum jensenii</name>
    <dbReference type="NCBI Taxonomy" id="128206"/>
    <lineage>
        <taxon>Eukaryota</taxon>
        <taxon>Viridiplantae</taxon>
        <taxon>Streptophyta</taxon>
        <taxon>Embryophyta</taxon>
        <taxon>Bryophyta</taxon>
        <taxon>Sphagnophytina</taxon>
        <taxon>Sphagnopsida</taxon>
        <taxon>Sphagnales</taxon>
        <taxon>Sphagnaceae</taxon>
        <taxon>Sphagnum</taxon>
    </lineage>
</organism>
<dbReference type="Pfam" id="PF24681">
    <property type="entry name" value="Kelch_KLHDC2_KLHL20_DRC7"/>
    <property type="match status" value="1"/>
</dbReference>
<sequence>MDKVPQSPLSLQQKQSPYQFPPCAGHSLVWWTTKLLAVAGHSKESVDTVIVCAFDTHTVTWTILDVYGKSPIAHGGQSVTLVGSTLVMFGGEDSKRHLMDDLNILDLESLTWEAIETSGTRPSSCTDHVAAVHGDRYLFLLGGSSHSSCYDLYMVWSQPQTQGTVPSPCARHAGATIGKSFYITGGGDNKSISDTLVLNMDTLVWSLVASVKGQTAISSEGLSVVVVEDSLVAFGGYNGHFKNQVHKNLQSKNLESPAAAAAAAAAFAAPLPVLSSLNGTIICALDNSATSKKLALALKVSEELQEATLAAQAECSKLQSELAMAQFSSSELEQVDVAELRQKLQCMEILQWELDLLQCQKDASKEAVIQAAQKQGTGVWSWLAGSPPDSDRVED</sequence>
<dbReference type="SUPFAM" id="SSF117281">
    <property type="entry name" value="Kelch motif"/>
    <property type="match status" value="1"/>
</dbReference>
<gene>
    <name evidence="3" type="ORF">CSSPJE1EN1_LOCUS3391</name>
</gene>
<evidence type="ECO:0000256" key="2">
    <source>
        <dbReference type="ARBA" id="ARBA00022737"/>
    </source>
</evidence>
<name>A0ABP0VTV8_9BRYO</name>
<keyword evidence="1" id="KW-0880">Kelch repeat</keyword>
<dbReference type="PANTHER" id="PTHR46093:SF3">
    <property type="entry name" value="ACYL-COA-BINDING DOMAIN-CONTAINING PROTEIN 4"/>
    <property type="match status" value="1"/>
</dbReference>
<accession>A0ABP0VTV8</accession>